<keyword evidence="3" id="KW-0393">Immunoglobulin domain</keyword>
<reference evidence="7" key="1">
    <citation type="submission" date="2022-08" db="UniProtKB">
        <authorList>
            <consortium name="EnsemblMetazoa"/>
        </authorList>
    </citation>
    <scope>IDENTIFICATION</scope>
    <source>
        <strain evidence="7">05x7-T-G4-1.051#20</strain>
    </source>
</reference>
<dbReference type="Gene3D" id="1.10.2000.10">
    <property type="entry name" value="Frizzled cysteine-rich domain"/>
    <property type="match status" value="1"/>
</dbReference>
<keyword evidence="1" id="KW-0732">Signal</keyword>
<dbReference type="InterPro" id="IPR036790">
    <property type="entry name" value="Frizzled_dom_sf"/>
</dbReference>
<evidence type="ECO:0000313" key="8">
    <source>
        <dbReference type="Proteomes" id="UP000005408"/>
    </source>
</evidence>
<dbReference type="EnsemblMetazoa" id="G13207.31">
    <property type="protein sequence ID" value="G13207.31:cds"/>
    <property type="gene ID" value="G13207"/>
</dbReference>
<dbReference type="SUPFAM" id="SSF63501">
    <property type="entry name" value="Frizzled cysteine-rich domain"/>
    <property type="match status" value="1"/>
</dbReference>
<feature type="domain" description="Ig-like" evidence="6">
    <location>
        <begin position="114"/>
        <end position="200"/>
    </location>
</feature>
<dbReference type="SMART" id="SM00408">
    <property type="entry name" value="IGc2"/>
    <property type="match status" value="5"/>
</dbReference>
<dbReference type="InterPro" id="IPR050958">
    <property type="entry name" value="Cell_Adh-Cytoskel_Orgn"/>
</dbReference>
<dbReference type="InterPro" id="IPR003598">
    <property type="entry name" value="Ig_sub2"/>
</dbReference>
<proteinExistence type="predicted"/>
<dbReference type="InterPro" id="IPR003599">
    <property type="entry name" value="Ig_sub"/>
</dbReference>
<dbReference type="InterPro" id="IPR036179">
    <property type="entry name" value="Ig-like_dom_sf"/>
</dbReference>
<dbReference type="Pfam" id="PF07679">
    <property type="entry name" value="I-set"/>
    <property type="match status" value="3"/>
</dbReference>
<dbReference type="InterPro" id="IPR007110">
    <property type="entry name" value="Ig-like_dom"/>
</dbReference>
<keyword evidence="8" id="KW-1185">Reference proteome</keyword>
<dbReference type="PANTHER" id="PTHR45080:SF8">
    <property type="entry name" value="IG-LIKE DOMAIN-CONTAINING PROTEIN"/>
    <property type="match status" value="1"/>
</dbReference>
<dbReference type="GO" id="GO:0007156">
    <property type="term" value="P:homophilic cell adhesion via plasma membrane adhesion molecules"/>
    <property type="evidence" value="ECO:0007669"/>
    <property type="project" value="TreeGrafter"/>
</dbReference>
<dbReference type="EnsemblMetazoa" id="G13207.23">
    <property type="protein sequence ID" value="G13207.23:cds"/>
    <property type="gene ID" value="G13207"/>
</dbReference>
<dbReference type="Pfam" id="PF01392">
    <property type="entry name" value="Fz"/>
    <property type="match status" value="1"/>
</dbReference>
<feature type="domain" description="Ig-like" evidence="6">
    <location>
        <begin position="430"/>
        <end position="518"/>
    </location>
</feature>
<dbReference type="PANTHER" id="PTHR45080">
    <property type="entry name" value="CONTACTIN 5"/>
    <property type="match status" value="1"/>
</dbReference>
<feature type="domain" description="Ig-like" evidence="6">
    <location>
        <begin position="205"/>
        <end position="298"/>
    </location>
</feature>
<dbReference type="InterPro" id="IPR013098">
    <property type="entry name" value="Ig_I-set"/>
</dbReference>
<dbReference type="AlphaFoldDB" id="A0A8W8IB61"/>
<dbReference type="PROSITE" id="PS50835">
    <property type="entry name" value="IG_LIKE"/>
    <property type="match status" value="5"/>
</dbReference>
<name>A0A8W8IB61_MAGGI</name>
<organism evidence="7 8">
    <name type="scientific">Magallana gigas</name>
    <name type="common">Pacific oyster</name>
    <name type="synonym">Crassostrea gigas</name>
    <dbReference type="NCBI Taxonomy" id="29159"/>
    <lineage>
        <taxon>Eukaryota</taxon>
        <taxon>Metazoa</taxon>
        <taxon>Spiralia</taxon>
        <taxon>Lophotrochozoa</taxon>
        <taxon>Mollusca</taxon>
        <taxon>Bivalvia</taxon>
        <taxon>Autobranchia</taxon>
        <taxon>Pteriomorphia</taxon>
        <taxon>Ostreida</taxon>
        <taxon>Ostreoidea</taxon>
        <taxon>Ostreidae</taxon>
        <taxon>Magallana</taxon>
    </lineage>
</organism>
<dbReference type="InterPro" id="IPR013106">
    <property type="entry name" value="Ig_V-set"/>
</dbReference>
<dbReference type="PROSITE" id="PS50038">
    <property type="entry name" value="FZ"/>
    <property type="match status" value="1"/>
</dbReference>
<evidence type="ECO:0000313" key="7">
    <source>
        <dbReference type="EnsemblMetazoa" id="G13207.31:cds"/>
    </source>
</evidence>
<dbReference type="InterPro" id="IPR013783">
    <property type="entry name" value="Ig-like_fold"/>
</dbReference>
<evidence type="ECO:0000256" key="2">
    <source>
        <dbReference type="ARBA" id="ARBA00023157"/>
    </source>
</evidence>
<dbReference type="SUPFAM" id="SSF48726">
    <property type="entry name" value="Immunoglobulin"/>
    <property type="match status" value="5"/>
</dbReference>
<dbReference type="CDD" id="cd00096">
    <property type="entry name" value="Ig"/>
    <property type="match status" value="1"/>
</dbReference>
<dbReference type="Gene3D" id="2.60.40.10">
    <property type="entry name" value="Immunoglobulins"/>
    <property type="match status" value="5"/>
</dbReference>
<feature type="domain" description="Ig-like" evidence="6">
    <location>
        <begin position="525"/>
        <end position="611"/>
    </location>
</feature>
<dbReference type="FunFam" id="2.60.40.10:FF:000107">
    <property type="entry name" value="Myosin, light chain kinase a"/>
    <property type="match status" value="1"/>
</dbReference>
<evidence type="ECO:0000259" key="6">
    <source>
        <dbReference type="PROSITE" id="PS50835"/>
    </source>
</evidence>
<dbReference type="SMART" id="SM00409">
    <property type="entry name" value="IG"/>
    <property type="match status" value="5"/>
</dbReference>
<dbReference type="Pfam" id="PF13927">
    <property type="entry name" value="Ig_3"/>
    <property type="match status" value="2"/>
</dbReference>
<dbReference type="CDD" id="cd07066">
    <property type="entry name" value="CRD_FZ"/>
    <property type="match status" value="1"/>
</dbReference>
<evidence type="ECO:0000256" key="1">
    <source>
        <dbReference type="ARBA" id="ARBA00022729"/>
    </source>
</evidence>
<evidence type="ECO:0000256" key="3">
    <source>
        <dbReference type="ARBA" id="ARBA00023319"/>
    </source>
</evidence>
<protein>
    <submittedName>
        <fullName evidence="7">Uncharacterized protein</fullName>
    </submittedName>
</protein>
<dbReference type="SMART" id="SM00063">
    <property type="entry name" value="FRI"/>
    <property type="match status" value="1"/>
</dbReference>
<feature type="domain" description="FZ" evidence="5">
    <location>
        <begin position="304"/>
        <end position="422"/>
    </location>
</feature>
<feature type="domain" description="Ig-like" evidence="6">
    <location>
        <begin position="27"/>
        <end position="106"/>
    </location>
</feature>
<dbReference type="InterPro" id="IPR020067">
    <property type="entry name" value="Frizzled_dom"/>
</dbReference>
<dbReference type="GO" id="GO:0005886">
    <property type="term" value="C:plasma membrane"/>
    <property type="evidence" value="ECO:0007669"/>
    <property type="project" value="TreeGrafter"/>
</dbReference>
<dbReference type="SMART" id="SM00406">
    <property type="entry name" value="IGv"/>
    <property type="match status" value="2"/>
</dbReference>
<keyword evidence="2" id="KW-1015">Disulfide bond</keyword>
<comment type="caution">
    <text evidence="4">Lacks conserved residue(s) required for the propagation of feature annotation.</text>
</comment>
<evidence type="ECO:0000259" key="5">
    <source>
        <dbReference type="PROSITE" id="PS50038"/>
    </source>
</evidence>
<evidence type="ECO:0000256" key="4">
    <source>
        <dbReference type="PROSITE-ProRule" id="PRU00090"/>
    </source>
</evidence>
<accession>A0A8W8IB61</accession>
<sequence length="611" mass="67966">MLSVIIAGFISVKAQVIQPINVTGAAGTQVTLPCQVRNVGLYDSVVWQGSYQEPISVNDRIVAMESMKYEIKQKHSDDWSLTISNLKSSDQARYTCMKGATEVQIVDLWIKAPPRILDQNKTIDSFVGETVMLRCQVTGIPPPQVKWYKEIMDSGETIREDLGITGAYFSLTLSEDSGGIYICQADNGIQPKADRHFRINVELMPIITVSMKQIKQEQGKPTKLQCMVEGHSLGKVKWFYKGRRIVRDDRITFSAHNTSSNVVTYFMAIQSLESGDFGIYTCKVSNNAGSAEAQVELVEILPEIKATRCEKLNNEHCLGILQSNFTLFPNSRGDKTQEEASVTFEQSFVVVKSTCSKYLLPFLCGTYFPLCVNDSIIPLCPYLCDHSQSGCMESFKKYGTTWSYNCIDSYHQLNKSKECLGISGVEKIAPYIKVTDVSDDQVLQKGDKLNLHCNFISNTDYTIKWYKISKNSYISRPEKNEVGSEENYAIGSVKDADAGVYVCEASNTAGVTDSRNITVDVEFAPKVTIQPEVALMTGLDMILKCDVQGNPPPIVTWSKGTRKLPTGRQMHTKYSFTYTLKLAAMNVAHLGKYNCSATNILGSDFGITSVK</sequence>
<dbReference type="Proteomes" id="UP000005408">
    <property type="component" value="Unassembled WGS sequence"/>
</dbReference>